<protein>
    <submittedName>
        <fullName evidence="2">Uncharacterized protein</fullName>
    </submittedName>
</protein>
<organism evidence="2 3">
    <name type="scientific">Coniochaeta ligniaria NRRL 30616</name>
    <dbReference type="NCBI Taxonomy" id="1408157"/>
    <lineage>
        <taxon>Eukaryota</taxon>
        <taxon>Fungi</taxon>
        <taxon>Dikarya</taxon>
        <taxon>Ascomycota</taxon>
        <taxon>Pezizomycotina</taxon>
        <taxon>Sordariomycetes</taxon>
        <taxon>Sordariomycetidae</taxon>
        <taxon>Coniochaetales</taxon>
        <taxon>Coniochaetaceae</taxon>
        <taxon>Coniochaeta</taxon>
    </lineage>
</organism>
<dbReference type="InParanoid" id="A0A1J7IND4"/>
<gene>
    <name evidence="2" type="ORF">CONLIGDRAFT_644867</name>
</gene>
<evidence type="ECO:0000313" key="3">
    <source>
        <dbReference type="Proteomes" id="UP000182658"/>
    </source>
</evidence>
<feature type="region of interest" description="Disordered" evidence="1">
    <location>
        <begin position="204"/>
        <end position="280"/>
    </location>
</feature>
<evidence type="ECO:0000313" key="2">
    <source>
        <dbReference type="EMBL" id="OIW28707.1"/>
    </source>
</evidence>
<dbReference type="EMBL" id="KV875098">
    <property type="protein sequence ID" value="OIW28707.1"/>
    <property type="molecule type" value="Genomic_DNA"/>
</dbReference>
<evidence type="ECO:0000256" key="1">
    <source>
        <dbReference type="SAM" id="MobiDB-lite"/>
    </source>
</evidence>
<dbReference type="Proteomes" id="UP000182658">
    <property type="component" value="Unassembled WGS sequence"/>
</dbReference>
<proteinExistence type="predicted"/>
<reference evidence="2 3" key="1">
    <citation type="submission" date="2016-10" db="EMBL/GenBank/DDBJ databases">
        <title>Draft genome sequence of Coniochaeta ligniaria NRRL30616, a lignocellulolytic fungus for bioabatement of inhibitors in plant biomass hydrolysates.</title>
        <authorList>
            <consortium name="DOE Joint Genome Institute"/>
            <person name="Jimenez D.J."/>
            <person name="Hector R.E."/>
            <person name="Riley R."/>
            <person name="Sun H."/>
            <person name="Grigoriev I.V."/>
            <person name="Van Elsas J.D."/>
            <person name="Nichols N.N."/>
        </authorList>
    </citation>
    <scope>NUCLEOTIDE SEQUENCE [LARGE SCALE GENOMIC DNA]</scope>
    <source>
        <strain evidence="2 3">NRRL 30616</strain>
    </source>
</reference>
<accession>A0A1J7IND4</accession>
<sequence>MPAKKAQGPKAPRYVYSACNMKGFEFRGVVFDGDLLRLLEASGPFTQKGDSKELRIRKWCCVLLQIMVYLADFRAMEEPHYMDEVGSLMKWDRADCQGVVRRLMRGRKTYKAKQPPNSHEYYGRSMSARLEEALAKLVDQYIDISEKNPPVPRTFGDAEMKDILAQYVDNMRQFISSEPGRLMFEPPSAPNLVKGASLDAKARPLLSADPIASRRPRPKARARSKSPTRSQQAPADTSDTRRFRSRSPVRRPTPAVSEASTGLFVESWQGSPAPEHETVDTRVGLNAWRERAKLMVAEMEEFQHNRNVTPAMLQSMEEAMALCNAAATAATTAVYKLDKAERTAAKAARRKLEQEKSDVKR</sequence>
<feature type="compositionally biased region" description="Basic residues" evidence="1">
    <location>
        <begin position="214"/>
        <end position="226"/>
    </location>
</feature>
<dbReference type="AlphaFoldDB" id="A0A1J7IND4"/>
<name>A0A1J7IND4_9PEZI</name>
<keyword evidence="3" id="KW-1185">Reference proteome</keyword>